<comment type="catalytic activity">
    <reaction evidence="13">
        <text>[GlcNAc-(1-&gt;4)-Mur2Ac(oyl-L-Ala-gamma-D-Glu-L-Lys-D-Ala-D-Ala)](n)-di-trans,octa-cis-undecaprenyl diphosphate + beta-D-GlcNAc-(1-&gt;4)-Mur2Ac(oyl-L-Ala-gamma-D-Glu-L-Lys-D-Ala-D-Ala)-di-trans,octa-cis-undecaprenyl diphosphate = [GlcNAc-(1-&gt;4)-Mur2Ac(oyl-L-Ala-gamma-D-Glu-L-Lys-D-Ala-D-Ala)](n+1)-di-trans,octa-cis-undecaprenyl diphosphate + di-trans,octa-cis-undecaprenyl diphosphate + H(+)</text>
        <dbReference type="Rhea" id="RHEA:23708"/>
        <dbReference type="Rhea" id="RHEA-COMP:9602"/>
        <dbReference type="Rhea" id="RHEA-COMP:9603"/>
        <dbReference type="ChEBI" id="CHEBI:15378"/>
        <dbReference type="ChEBI" id="CHEBI:58405"/>
        <dbReference type="ChEBI" id="CHEBI:60033"/>
        <dbReference type="ChEBI" id="CHEBI:78435"/>
        <dbReference type="EC" id="2.4.99.28"/>
    </reaction>
</comment>
<evidence type="ECO:0000256" key="15">
    <source>
        <dbReference type="SAM" id="Phobius"/>
    </source>
</evidence>
<feature type="compositionally biased region" description="Gly residues" evidence="14">
    <location>
        <begin position="727"/>
        <end position="747"/>
    </location>
</feature>
<evidence type="ECO:0000256" key="9">
    <source>
        <dbReference type="ARBA" id="ARBA00022984"/>
    </source>
</evidence>
<evidence type="ECO:0000256" key="4">
    <source>
        <dbReference type="ARBA" id="ARBA00022670"/>
    </source>
</evidence>
<evidence type="ECO:0000259" key="17">
    <source>
        <dbReference type="Pfam" id="PF00912"/>
    </source>
</evidence>
<protein>
    <submittedName>
        <fullName evidence="18">Membrane carboxypeptidase (Penicillin-binding protein)</fullName>
    </submittedName>
</protein>
<keyword evidence="3 18" id="KW-0121">Carboxypeptidase</keyword>
<keyword evidence="15" id="KW-1133">Transmembrane helix</keyword>
<gene>
    <name evidence="18" type="ORF">GA0070564_10999</name>
</gene>
<dbReference type="GO" id="GO:0009252">
    <property type="term" value="P:peptidoglycan biosynthetic process"/>
    <property type="evidence" value="ECO:0007669"/>
    <property type="project" value="UniProtKB-KW"/>
</dbReference>
<evidence type="ECO:0000256" key="1">
    <source>
        <dbReference type="ARBA" id="ARBA00007090"/>
    </source>
</evidence>
<proteinExistence type="inferred from homology"/>
<evidence type="ECO:0000256" key="10">
    <source>
        <dbReference type="ARBA" id="ARBA00023268"/>
    </source>
</evidence>
<feature type="transmembrane region" description="Helical" evidence="15">
    <location>
        <begin position="12"/>
        <end position="34"/>
    </location>
</feature>
<dbReference type="InterPro" id="IPR001460">
    <property type="entry name" value="PCN-bd_Tpept"/>
</dbReference>
<evidence type="ECO:0000256" key="13">
    <source>
        <dbReference type="ARBA" id="ARBA00049902"/>
    </source>
</evidence>
<keyword evidence="19" id="KW-1185">Reference proteome</keyword>
<sequence length="758" mass="81514">MARAKKRRRINLLIAAFAVFIMLAGVGVVGFTYYSTTVVLPSAIPLPLSTTIYMSDGKKVAAKLGNENRQLIKINQIPEHVQHAVAAAEDRNFYRHSGVDYKGIARAAWNNFTGGDKQGASTITQQYARNAYENLKDDSYARKVKEAILASKLNDRYSKSEIMEHYLNTIYFGRGAYGIEAAAQTYFGVPAKKLTVAQGAVLAALIKQPVASKTHKGYDPAVNLPDAQQRWTYVLDGMVTENWLTEATRPKVYPKVLPPSKAGSASFGVKTPKGNVINYVRKEMEQWGICTNSGAAGKTSCVDALRDGGYRITTTLDPKLQRYAEEAARPGLKGSELYGQPSNLMSALVSIDPRNGRVLAYYGGDSGADFDYAGLNTDKNGDPTGGHPPGSSFKIYTLAAAIDAGVSVNSHWDATPFKPDGKNEIGNARRGAGVCGKWCTLEQSTIKSYNVPFYHVAADKEVGIGVPKVLDIARRAGITMMWTVADNKMHDLRKETPEKAAAAGLDGWTAFGKYPVTVLDHANGLATLANRGVYNKAHFVLRIQQQNRETGLWQNVPGTGEKRDPKQLLNPQVTDEVTGVLKQIPGPNHAALDDGREAAGKTGTWEARDGSRANGHAWMVGYTPEIATAVWIGSRDPKRPELIDKDKENIGGSGLPAKIWKRYMDEALQGQPKDKLPDVTGMGNDKTGNGVEPAKPAPPPNPCAADPLNPFCPQQPQQPQQPTFPGFPGGPGGGNGNGNGGGGGGGILPTTPPRSSPY</sequence>
<dbReference type="PANTHER" id="PTHR32282">
    <property type="entry name" value="BINDING PROTEIN TRANSPEPTIDASE, PUTATIVE-RELATED"/>
    <property type="match status" value="1"/>
</dbReference>
<dbReference type="STRING" id="262898.GA0070564_10999"/>
<dbReference type="SUPFAM" id="SSF53955">
    <property type="entry name" value="Lysozyme-like"/>
    <property type="match status" value="1"/>
</dbReference>
<keyword evidence="4" id="KW-0645">Protease</keyword>
<comment type="catalytic activity">
    <reaction evidence="12">
        <text>Preferential cleavage: (Ac)2-L-Lys-D-Ala-|-D-Ala. Also transpeptidation of peptidyl-alanyl moieties that are N-acyl substituents of D-alanine.</text>
        <dbReference type="EC" id="3.4.16.4"/>
    </reaction>
</comment>
<dbReference type="FunFam" id="1.10.3810.10:FF:000001">
    <property type="entry name" value="Penicillin-binding protein 1A"/>
    <property type="match status" value="1"/>
</dbReference>
<keyword evidence="8" id="KW-0133">Cell shape</keyword>
<dbReference type="GO" id="GO:0008658">
    <property type="term" value="F:penicillin binding"/>
    <property type="evidence" value="ECO:0007669"/>
    <property type="project" value="InterPro"/>
</dbReference>
<dbReference type="InterPro" id="IPR023346">
    <property type="entry name" value="Lysozyme-like_dom_sf"/>
</dbReference>
<dbReference type="Pfam" id="PF00912">
    <property type="entry name" value="Transgly"/>
    <property type="match status" value="1"/>
</dbReference>
<keyword evidence="15" id="KW-0812">Transmembrane</keyword>
<evidence type="ECO:0000256" key="7">
    <source>
        <dbReference type="ARBA" id="ARBA00022801"/>
    </source>
</evidence>
<evidence type="ECO:0000313" key="19">
    <source>
        <dbReference type="Proteomes" id="UP000199504"/>
    </source>
</evidence>
<evidence type="ECO:0000259" key="16">
    <source>
        <dbReference type="Pfam" id="PF00905"/>
    </source>
</evidence>
<name>A0A1C5ADU5_9ACTN</name>
<organism evidence="18 19">
    <name type="scientific">Micromonospora mirobrigensis</name>
    <dbReference type="NCBI Taxonomy" id="262898"/>
    <lineage>
        <taxon>Bacteria</taxon>
        <taxon>Bacillati</taxon>
        <taxon>Actinomycetota</taxon>
        <taxon>Actinomycetes</taxon>
        <taxon>Micromonosporales</taxon>
        <taxon>Micromonosporaceae</taxon>
        <taxon>Micromonospora</taxon>
    </lineage>
</organism>
<keyword evidence="9" id="KW-0573">Peptidoglycan synthesis</keyword>
<feature type="domain" description="Glycosyl transferase family 51" evidence="17">
    <location>
        <begin position="60"/>
        <end position="238"/>
    </location>
</feature>
<comment type="similarity">
    <text evidence="2">In the N-terminal section; belongs to the glycosyltransferase 51 family.</text>
</comment>
<keyword evidence="10" id="KW-0511">Multifunctional enzyme</keyword>
<feature type="compositionally biased region" description="Low complexity" evidence="14">
    <location>
        <begin position="703"/>
        <end position="726"/>
    </location>
</feature>
<feature type="domain" description="Penicillin-binding protein transpeptidase" evidence="16">
    <location>
        <begin position="348"/>
        <end position="631"/>
    </location>
</feature>
<reference evidence="19" key="1">
    <citation type="submission" date="2016-06" db="EMBL/GenBank/DDBJ databases">
        <authorList>
            <person name="Varghese N."/>
            <person name="Submissions Spin"/>
        </authorList>
    </citation>
    <scope>NUCLEOTIDE SEQUENCE [LARGE SCALE GENOMIC DNA]</scope>
    <source>
        <strain evidence="19">DSM 44830</strain>
    </source>
</reference>
<dbReference type="InterPro" id="IPR036950">
    <property type="entry name" value="PBP_transglycosylase"/>
</dbReference>
<feature type="region of interest" description="Disordered" evidence="14">
    <location>
        <begin position="669"/>
        <end position="758"/>
    </location>
</feature>
<comment type="similarity">
    <text evidence="1">In the C-terminal section; belongs to the transpeptidase family.</text>
</comment>
<dbReference type="InterPro" id="IPR012338">
    <property type="entry name" value="Beta-lactam/transpept-like"/>
</dbReference>
<keyword evidence="11" id="KW-0961">Cell wall biogenesis/degradation</keyword>
<keyword evidence="5" id="KW-0328">Glycosyltransferase</keyword>
<dbReference type="InterPro" id="IPR001264">
    <property type="entry name" value="Glyco_trans_51"/>
</dbReference>
<dbReference type="GO" id="GO:0008360">
    <property type="term" value="P:regulation of cell shape"/>
    <property type="evidence" value="ECO:0007669"/>
    <property type="project" value="UniProtKB-KW"/>
</dbReference>
<evidence type="ECO:0000256" key="5">
    <source>
        <dbReference type="ARBA" id="ARBA00022676"/>
    </source>
</evidence>
<accession>A0A1C5ADU5</accession>
<dbReference type="SUPFAM" id="SSF56601">
    <property type="entry name" value="beta-lactamase/transpeptidase-like"/>
    <property type="match status" value="1"/>
</dbReference>
<dbReference type="GO" id="GO:0006508">
    <property type="term" value="P:proteolysis"/>
    <property type="evidence" value="ECO:0007669"/>
    <property type="project" value="UniProtKB-KW"/>
</dbReference>
<dbReference type="Gene3D" id="3.40.710.10">
    <property type="entry name" value="DD-peptidase/beta-lactamase superfamily"/>
    <property type="match status" value="1"/>
</dbReference>
<evidence type="ECO:0000256" key="8">
    <source>
        <dbReference type="ARBA" id="ARBA00022960"/>
    </source>
</evidence>
<dbReference type="Pfam" id="PF00905">
    <property type="entry name" value="Transpeptidase"/>
    <property type="match status" value="1"/>
</dbReference>
<dbReference type="GO" id="GO:0008955">
    <property type="term" value="F:peptidoglycan glycosyltransferase activity"/>
    <property type="evidence" value="ECO:0007669"/>
    <property type="project" value="UniProtKB-EC"/>
</dbReference>
<dbReference type="Proteomes" id="UP000199504">
    <property type="component" value="Unassembled WGS sequence"/>
</dbReference>
<evidence type="ECO:0000313" key="18">
    <source>
        <dbReference type="EMBL" id="SCF43370.1"/>
    </source>
</evidence>
<keyword evidence="15" id="KW-0472">Membrane</keyword>
<keyword evidence="6" id="KW-0808">Transferase</keyword>
<evidence type="ECO:0000256" key="6">
    <source>
        <dbReference type="ARBA" id="ARBA00022679"/>
    </source>
</evidence>
<evidence type="ECO:0000256" key="2">
    <source>
        <dbReference type="ARBA" id="ARBA00007739"/>
    </source>
</evidence>
<evidence type="ECO:0000256" key="14">
    <source>
        <dbReference type="SAM" id="MobiDB-lite"/>
    </source>
</evidence>
<dbReference type="GO" id="GO:0009002">
    <property type="term" value="F:serine-type D-Ala-D-Ala carboxypeptidase activity"/>
    <property type="evidence" value="ECO:0007669"/>
    <property type="project" value="UniProtKB-EC"/>
</dbReference>
<dbReference type="InterPro" id="IPR050396">
    <property type="entry name" value="Glycosyltr_51/Transpeptidase"/>
</dbReference>
<evidence type="ECO:0000256" key="11">
    <source>
        <dbReference type="ARBA" id="ARBA00023316"/>
    </source>
</evidence>
<dbReference type="GO" id="GO:0071555">
    <property type="term" value="P:cell wall organization"/>
    <property type="evidence" value="ECO:0007669"/>
    <property type="project" value="UniProtKB-KW"/>
</dbReference>
<dbReference type="EMBL" id="FMCX01000009">
    <property type="protein sequence ID" value="SCF43370.1"/>
    <property type="molecule type" value="Genomic_DNA"/>
</dbReference>
<dbReference type="PANTHER" id="PTHR32282:SF34">
    <property type="entry name" value="PENICILLIN-BINDING PROTEIN 1A"/>
    <property type="match status" value="1"/>
</dbReference>
<keyword evidence="7" id="KW-0378">Hydrolase</keyword>
<dbReference type="AlphaFoldDB" id="A0A1C5ADU5"/>
<evidence type="ECO:0000256" key="3">
    <source>
        <dbReference type="ARBA" id="ARBA00022645"/>
    </source>
</evidence>
<dbReference type="Gene3D" id="1.10.3810.10">
    <property type="entry name" value="Biosynthetic peptidoglycan transglycosylase-like"/>
    <property type="match status" value="1"/>
</dbReference>
<dbReference type="GO" id="GO:0030288">
    <property type="term" value="C:outer membrane-bounded periplasmic space"/>
    <property type="evidence" value="ECO:0007669"/>
    <property type="project" value="TreeGrafter"/>
</dbReference>
<evidence type="ECO:0000256" key="12">
    <source>
        <dbReference type="ARBA" id="ARBA00034000"/>
    </source>
</evidence>